<dbReference type="AlphaFoldDB" id="A0A5C5WNJ2"/>
<comment type="caution">
    <text evidence="5">The sequence shown here is derived from an EMBL/GenBank/DDBJ whole genome shotgun (WGS) entry which is preliminary data.</text>
</comment>
<evidence type="ECO:0000259" key="4">
    <source>
        <dbReference type="Pfam" id="PF00501"/>
    </source>
</evidence>
<organism evidence="5 6">
    <name type="scientific">Rubripirellula amarantea</name>
    <dbReference type="NCBI Taxonomy" id="2527999"/>
    <lineage>
        <taxon>Bacteria</taxon>
        <taxon>Pseudomonadati</taxon>
        <taxon>Planctomycetota</taxon>
        <taxon>Planctomycetia</taxon>
        <taxon>Pirellulales</taxon>
        <taxon>Pirellulaceae</taxon>
        <taxon>Rubripirellula</taxon>
    </lineage>
</organism>
<accession>A0A5C5WNJ2</accession>
<feature type="region of interest" description="Disordered" evidence="3">
    <location>
        <begin position="105"/>
        <end position="124"/>
    </location>
</feature>
<proteinExistence type="inferred from homology"/>
<dbReference type="OrthoDB" id="9778383at2"/>
<evidence type="ECO:0000256" key="2">
    <source>
        <dbReference type="ARBA" id="ARBA00022598"/>
    </source>
</evidence>
<dbReference type="GO" id="GO:0004467">
    <property type="term" value="F:long-chain fatty acid-CoA ligase activity"/>
    <property type="evidence" value="ECO:0007669"/>
    <property type="project" value="UniProtKB-EC"/>
</dbReference>
<dbReference type="InterPro" id="IPR042099">
    <property type="entry name" value="ANL_N_sf"/>
</dbReference>
<evidence type="ECO:0000313" key="5">
    <source>
        <dbReference type="EMBL" id="TWT52396.1"/>
    </source>
</evidence>
<dbReference type="RefSeq" id="WP_146512780.1">
    <property type="nucleotide sequence ID" value="NZ_SJPI01000001.1"/>
</dbReference>
<comment type="similarity">
    <text evidence="1">Belongs to the ATP-dependent AMP-binding enzyme family.</text>
</comment>
<sequence length="475" mass="51392">MLEILEQHINQRGNCAALVDFVEGPISWARLGQMVNTAINQIAQFDLSRPLIHDAPNDLNDVVIALAIASLGGIEAPLDSRLGPAERQRRVDILGGQVFELPPIESVPAEVSPTESESSGLRPSGDSIYASESRHYTHDVTFSSNGRTILWTSGTTSLPTGVVQRHTAWLANAAAKLAAVPQMPTDVRLTMLPLSHAYARTCDLGTWLLSGCTLAVTLGTKGLMTYGPSVNPTLINTVPSVARQLLHEDLDAVGLSRLRLLGVGGAALAPGDFDQWSKRRVTVIQGYGLTETGPVICSATPNNATAGLVGDFVEGWQTQIRSGELYVRGSHVMEGYYDASETTAKKIDTDGWLRTGDLVKRDEPSGQLRILGRVDDVIVLGNGIKVHPTSVEREVESLPGIDHALLLMRDQLELWIDGDEATLPDIEKLMQSLLSFCDVSIGFFEEPLSLAANELTSKLTVRRHQVIANRFGHST</sequence>
<evidence type="ECO:0000256" key="1">
    <source>
        <dbReference type="ARBA" id="ARBA00006432"/>
    </source>
</evidence>
<reference evidence="5 6" key="1">
    <citation type="submission" date="2019-02" db="EMBL/GenBank/DDBJ databases">
        <title>Deep-cultivation of Planctomycetes and their phenomic and genomic characterization uncovers novel biology.</title>
        <authorList>
            <person name="Wiegand S."/>
            <person name="Jogler M."/>
            <person name="Boedeker C."/>
            <person name="Pinto D."/>
            <person name="Vollmers J."/>
            <person name="Rivas-Marin E."/>
            <person name="Kohn T."/>
            <person name="Peeters S.H."/>
            <person name="Heuer A."/>
            <person name="Rast P."/>
            <person name="Oberbeckmann S."/>
            <person name="Bunk B."/>
            <person name="Jeske O."/>
            <person name="Meyerdierks A."/>
            <person name="Storesund J.E."/>
            <person name="Kallscheuer N."/>
            <person name="Luecker S."/>
            <person name="Lage O.M."/>
            <person name="Pohl T."/>
            <person name="Merkel B.J."/>
            <person name="Hornburger P."/>
            <person name="Mueller R.-W."/>
            <person name="Bruemmer F."/>
            <person name="Labrenz M."/>
            <person name="Spormann A.M."/>
            <person name="Op Den Camp H."/>
            <person name="Overmann J."/>
            <person name="Amann R."/>
            <person name="Jetten M.S.M."/>
            <person name="Mascher T."/>
            <person name="Medema M.H."/>
            <person name="Devos D.P."/>
            <person name="Kaster A.-K."/>
            <person name="Ovreas L."/>
            <person name="Rohde M."/>
            <person name="Galperin M.Y."/>
            <person name="Jogler C."/>
        </authorList>
    </citation>
    <scope>NUCLEOTIDE SEQUENCE [LARGE SCALE GENOMIC DNA]</scope>
    <source>
        <strain evidence="5 6">Pla22</strain>
    </source>
</reference>
<feature type="domain" description="AMP-dependent synthetase/ligase" evidence="4">
    <location>
        <begin position="6"/>
        <end position="337"/>
    </location>
</feature>
<dbReference type="EMBL" id="SJPI01000001">
    <property type="protein sequence ID" value="TWT52396.1"/>
    <property type="molecule type" value="Genomic_DNA"/>
</dbReference>
<name>A0A5C5WNJ2_9BACT</name>
<keyword evidence="2 5" id="KW-0436">Ligase</keyword>
<dbReference type="PANTHER" id="PTHR43201">
    <property type="entry name" value="ACYL-COA SYNTHETASE"/>
    <property type="match status" value="1"/>
</dbReference>
<dbReference type="Pfam" id="PF00501">
    <property type="entry name" value="AMP-binding"/>
    <property type="match status" value="1"/>
</dbReference>
<gene>
    <name evidence="5" type="primary">lcfB_1</name>
    <name evidence="5" type="ORF">Pla22_00200</name>
</gene>
<dbReference type="PANTHER" id="PTHR43201:SF5">
    <property type="entry name" value="MEDIUM-CHAIN ACYL-COA LIGASE ACSF2, MITOCHONDRIAL"/>
    <property type="match status" value="1"/>
</dbReference>
<dbReference type="Gene3D" id="3.40.50.12780">
    <property type="entry name" value="N-terminal domain of ligase-like"/>
    <property type="match status" value="1"/>
</dbReference>
<dbReference type="Proteomes" id="UP000316598">
    <property type="component" value="Unassembled WGS sequence"/>
</dbReference>
<keyword evidence="6" id="KW-1185">Reference proteome</keyword>
<evidence type="ECO:0000256" key="3">
    <source>
        <dbReference type="SAM" id="MobiDB-lite"/>
    </source>
</evidence>
<dbReference type="InterPro" id="IPR000873">
    <property type="entry name" value="AMP-dep_synth/lig_dom"/>
</dbReference>
<evidence type="ECO:0000313" key="6">
    <source>
        <dbReference type="Proteomes" id="UP000316598"/>
    </source>
</evidence>
<dbReference type="SUPFAM" id="SSF56801">
    <property type="entry name" value="Acetyl-CoA synthetase-like"/>
    <property type="match status" value="1"/>
</dbReference>
<dbReference type="GO" id="GO:0031956">
    <property type="term" value="F:medium-chain fatty acid-CoA ligase activity"/>
    <property type="evidence" value="ECO:0007669"/>
    <property type="project" value="TreeGrafter"/>
</dbReference>
<protein>
    <submittedName>
        <fullName evidence="5">Long-chain-fatty-acid--CoA ligase</fullName>
        <ecNumber evidence="5">6.2.1.3</ecNumber>
    </submittedName>
</protein>
<dbReference type="EC" id="6.2.1.3" evidence="5"/>